<dbReference type="Pfam" id="PF01850">
    <property type="entry name" value="PIN"/>
    <property type="match status" value="1"/>
</dbReference>
<dbReference type="Gene3D" id="3.40.50.1010">
    <property type="entry name" value="5'-nuclease"/>
    <property type="match status" value="1"/>
</dbReference>
<proteinExistence type="predicted"/>
<gene>
    <name evidence="6" type="ORF">DMH04_11755</name>
</gene>
<dbReference type="CDD" id="cd09874">
    <property type="entry name" value="PIN_MT3492-like"/>
    <property type="match status" value="1"/>
</dbReference>
<evidence type="ECO:0000256" key="1">
    <source>
        <dbReference type="ARBA" id="ARBA00022722"/>
    </source>
</evidence>
<evidence type="ECO:0000256" key="3">
    <source>
        <dbReference type="ARBA" id="ARBA00022801"/>
    </source>
</evidence>
<keyword evidence="3" id="KW-0378">Hydrolase</keyword>
<dbReference type="InterPro" id="IPR002716">
    <property type="entry name" value="PIN_dom"/>
</dbReference>
<keyword evidence="4" id="KW-0460">Magnesium</keyword>
<keyword evidence="2" id="KW-0479">Metal-binding</keyword>
<protein>
    <submittedName>
        <fullName evidence="6">PIN domain-containing protein</fullName>
    </submittedName>
</protein>
<dbReference type="AlphaFoldDB" id="A0A428ZFP8"/>
<name>A0A428ZFP8_KIBAR</name>
<dbReference type="EMBL" id="QHKI01000007">
    <property type="protein sequence ID" value="RSM86922.1"/>
    <property type="molecule type" value="Genomic_DNA"/>
</dbReference>
<feature type="domain" description="PIN" evidence="5">
    <location>
        <begin position="6"/>
        <end position="114"/>
    </location>
</feature>
<sequence length="145" mass="15580">MIVFGDASALVKIYADEPESELIRGIPSMVVSQIARVEVPSAIWRKARCGELSGDEAALLVADFEADYYGTADGRSRFIPVDITVVVLEAAARLARRHYLRSGDAIQLASAVLAAEADPDITGFAAWDKRLREAAATEGFTLIPA</sequence>
<dbReference type="InterPro" id="IPR029060">
    <property type="entry name" value="PIN-like_dom_sf"/>
</dbReference>
<evidence type="ECO:0000313" key="6">
    <source>
        <dbReference type="EMBL" id="RSM86922.1"/>
    </source>
</evidence>
<keyword evidence="1" id="KW-0540">Nuclease</keyword>
<dbReference type="RefSeq" id="WP_037263158.1">
    <property type="nucleotide sequence ID" value="NZ_QHKI01000007.1"/>
</dbReference>
<dbReference type="GO" id="GO:0046872">
    <property type="term" value="F:metal ion binding"/>
    <property type="evidence" value="ECO:0007669"/>
    <property type="project" value="UniProtKB-KW"/>
</dbReference>
<reference evidence="6 7" key="1">
    <citation type="submission" date="2018-05" db="EMBL/GenBank/DDBJ databases">
        <title>Evolution of GPA BGCs.</title>
        <authorList>
            <person name="Waglechner N."/>
            <person name="Wright G.D."/>
        </authorList>
    </citation>
    <scope>NUCLEOTIDE SEQUENCE [LARGE SCALE GENOMIC DNA]</scope>
    <source>
        <strain evidence="6 7">A82846</strain>
    </source>
</reference>
<dbReference type="GO" id="GO:0004518">
    <property type="term" value="F:nuclease activity"/>
    <property type="evidence" value="ECO:0007669"/>
    <property type="project" value="UniProtKB-KW"/>
</dbReference>
<evidence type="ECO:0000259" key="5">
    <source>
        <dbReference type="Pfam" id="PF01850"/>
    </source>
</evidence>
<dbReference type="GO" id="GO:0016787">
    <property type="term" value="F:hydrolase activity"/>
    <property type="evidence" value="ECO:0007669"/>
    <property type="project" value="UniProtKB-KW"/>
</dbReference>
<evidence type="ECO:0000313" key="7">
    <source>
        <dbReference type="Proteomes" id="UP000287547"/>
    </source>
</evidence>
<organism evidence="6 7">
    <name type="scientific">Kibdelosporangium aridum</name>
    <dbReference type="NCBI Taxonomy" id="2030"/>
    <lineage>
        <taxon>Bacteria</taxon>
        <taxon>Bacillati</taxon>
        <taxon>Actinomycetota</taxon>
        <taxon>Actinomycetes</taxon>
        <taxon>Pseudonocardiales</taxon>
        <taxon>Pseudonocardiaceae</taxon>
        <taxon>Kibdelosporangium</taxon>
    </lineage>
</organism>
<accession>A0A428ZFP8</accession>
<comment type="caution">
    <text evidence="6">The sequence shown here is derived from an EMBL/GenBank/DDBJ whole genome shotgun (WGS) entry which is preliminary data.</text>
</comment>
<evidence type="ECO:0000256" key="4">
    <source>
        <dbReference type="ARBA" id="ARBA00022842"/>
    </source>
</evidence>
<evidence type="ECO:0000256" key="2">
    <source>
        <dbReference type="ARBA" id="ARBA00022723"/>
    </source>
</evidence>
<dbReference type="Proteomes" id="UP000287547">
    <property type="component" value="Unassembled WGS sequence"/>
</dbReference>
<dbReference type="SUPFAM" id="SSF88723">
    <property type="entry name" value="PIN domain-like"/>
    <property type="match status" value="1"/>
</dbReference>
<dbReference type="OrthoDB" id="1525146at2"/>